<dbReference type="PROSITE" id="PS00936">
    <property type="entry name" value="RIBOSOMAL_L35"/>
    <property type="match status" value="1"/>
</dbReference>
<dbReference type="PRINTS" id="PR00064">
    <property type="entry name" value="RIBOSOMALL35"/>
</dbReference>
<gene>
    <name evidence="5 6" type="primary">rpl35</name>
    <name evidence="6" type="ORF">HV04060_140</name>
</gene>
<evidence type="ECO:0000256" key="2">
    <source>
        <dbReference type="ARBA" id="ARBA00022980"/>
    </source>
</evidence>
<dbReference type="GO" id="GO:0015934">
    <property type="term" value="C:large ribosomal subunit"/>
    <property type="evidence" value="ECO:0007669"/>
    <property type="project" value="TreeGrafter"/>
</dbReference>
<dbReference type="InterPro" id="IPR021137">
    <property type="entry name" value="Ribosomal_bL35-like"/>
</dbReference>
<dbReference type="InterPro" id="IPR018265">
    <property type="entry name" value="Ribosomal_bL35_CS"/>
</dbReference>
<name>A0A1G4NST1_9FLOR</name>
<reference evidence="6" key="2">
    <citation type="submission" date="2016-10" db="EMBL/GenBank/DDBJ databases">
        <authorList>
            <person name="de Groot N.N."/>
        </authorList>
    </citation>
    <scope>NUCLEOTIDE SEQUENCE</scope>
    <source>
        <strain evidence="6">HV04060</strain>
    </source>
</reference>
<dbReference type="NCBIfam" id="TIGR00001">
    <property type="entry name" value="rpmI_bact"/>
    <property type="match status" value="1"/>
</dbReference>
<comment type="subcellular location">
    <subcellularLocation>
        <location evidence="5">Plastid</location>
        <location evidence="5">Chloroplast</location>
    </subcellularLocation>
</comment>
<evidence type="ECO:0000256" key="1">
    <source>
        <dbReference type="ARBA" id="ARBA00006598"/>
    </source>
</evidence>
<dbReference type="GeneID" id="29998520"/>
<dbReference type="GO" id="GO:0009507">
    <property type="term" value="C:chloroplast"/>
    <property type="evidence" value="ECO:0007669"/>
    <property type="project" value="UniProtKB-SubCell"/>
</dbReference>
<protein>
    <recommendedName>
        <fullName evidence="4 5">Large ribosomal subunit protein bL35c</fullName>
    </recommendedName>
</protein>
<dbReference type="AlphaFoldDB" id="A0A1G4NST1"/>
<dbReference type="PANTHER" id="PTHR33343">
    <property type="entry name" value="54S RIBOSOMAL PROTEIN BL35M"/>
    <property type="match status" value="1"/>
</dbReference>
<proteinExistence type="inferred from homology"/>
<dbReference type="HAMAP" id="MF_00514">
    <property type="entry name" value="Ribosomal_bL35"/>
    <property type="match status" value="1"/>
</dbReference>
<evidence type="ECO:0000256" key="5">
    <source>
        <dbReference type="HAMAP-Rule" id="MF_00514"/>
    </source>
</evidence>
<dbReference type="SUPFAM" id="SSF143034">
    <property type="entry name" value="L35p-like"/>
    <property type="match status" value="1"/>
</dbReference>
<geneLocation type="chloroplast" evidence="6"/>
<reference evidence="6" key="1">
    <citation type="submission" date="2016-10" db="EMBL/GenBank/DDBJ databases">
        <title>Chloroplast genomes as a tool to resolve red algal phylogenies: a case study in the Nemaliales.</title>
        <authorList>
            <person name="Costa J.F."/>
            <person name="Lin S.M."/>
            <person name="Macaya E.C."/>
            <person name="Fernandez-Garcia C."/>
            <person name="Verbruggen H."/>
        </authorList>
    </citation>
    <scope>NUCLEOTIDE SEQUENCE</scope>
    <source>
        <strain evidence="6">HV04060</strain>
    </source>
</reference>
<comment type="similarity">
    <text evidence="1 5">Belongs to the bacterial ribosomal protein bL35 family.</text>
</comment>
<dbReference type="PANTHER" id="PTHR33343:SF1">
    <property type="entry name" value="LARGE RIBOSOMAL SUBUNIT PROTEIN BL35M"/>
    <property type="match status" value="1"/>
</dbReference>
<organism evidence="6">
    <name type="scientific">Dichotomaria marginata</name>
    <dbReference type="NCBI Taxonomy" id="268567"/>
    <lineage>
        <taxon>Eukaryota</taxon>
        <taxon>Rhodophyta</taxon>
        <taxon>Florideophyceae</taxon>
        <taxon>Nemaliophycidae</taxon>
        <taxon>Nemaliales</taxon>
        <taxon>Galaxauraceae</taxon>
        <taxon>Dichotomaria</taxon>
    </lineage>
</organism>
<keyword evidence="3 5" id="KW-0687">Ribonucleoprotein</keyword>
<keyword evidence="6" id="KW-0934">Plastid</keyword>
<dbReference type="GO" id="GO:0006412">
    <property type="term" value="P:translation"/>
    <property type="evidence" value="ECO:0007669"/>
    <property type="project" value="UniProtKB-UniRule"/>
</dbReference>
<dbReference type="FunFam" id="4.10.410.60:FF:000001">
    <property type="entry name" value="50S ribosomal protein L35"/>
    <property type="match status" value="1"/>
</dbReference>
<keyword evidence="2 5" id="KW-0689">Ribosomal protein</keyword>
<sequence length="64" mass="7434">MTKKKTSSAIKKRFKITGSGKLLHHQAGLNHLLQKKTQKRKKRLARIVEVTPTVIQVLKQKIRY</sequence>
<dbReference type="InterPro" id="IPR037229">
    <property type="entry name" value="Ribosomal_bL35_sf"/>
</dbReference>
<keyword evidence="6" id="KW-0150">Chloroplast</keyword>
<dbReference type="RefSeq" id="YP_009313315.1">
    <property type="nucleotide sequence ID" value="NC_031656.1"/>
</dbReference>
<evidence type="ECO:0000256" key="4">
    <source>
        <dbReference type="ARBA" id="ARBA00072523"/>
    </source>
</evidence>
<accession>A0A1G4NST1</accession>
<dbReference type="InterPro" id="IPR001706">
    <property type="entry name" value="Ribosomal_bL35"/>
</dbReference>
<dbReference type="Pfam" id="PF01632">
    <property type="entry name" value="Ribosomal_L35p"/>
    <property type="match status" value="1"/>
</dbReference>
<evidence type="ECO:0000256" key="3">
    <source>
        <dbReference type="ARBA" id="ARBA00023274"/>
    </source>
</evidence>
<dbReference type="EMBL" id="LT622864">
    <property type="protein sequence ID" value="SCW21569.1"/>
    <property type="molecule type" value="Genomic_DNA"/>
</dbReference>
<dbReference type="Gene3D" id="4.10.410.60">
    <property type="match status" value="1"/>
</dbReference>
<dbReference type="GO" id="GO:0003735">
    <property type="term" value="F:structural constituent of ribosome"/>
    <property type="evidence" value="ECO:0007669"/>
    <property type="project" value="InterPro"/>
</dbReference>
<evidence type="ECO:0000313" key="6">
    <source>
        <dbReference type="EMBL" id="SCW21569.1"/>
    </source>
</evidence>